<evidence type="ECO:0000313" key="3">
    <source>
        <dbReference type="Proteomes" id="UP000691718"/>
    </source>
</evidence>
<protein>
    <submittedName>
        <fullName evidence="2">(apollo) hypothetical protein</fullName>
    </submittedName>
</protein>
<evidence type="ECO:0000256" key="1">
    <source>
        <dbReference type="SAM" id="MobiDB-lite"/>
    </source>
</evidence>
<keyword evidence="3" id="KW-1185">Reference proteome</keyword>
<feature type="region of interest" description="Disordered" evidence="1">
    <location>
        <begin position="212"/>
        <end position="245"/>
    </location>
</feature>
<dbReference type="OrthoDB" id="7409317at2759"/>
<comment type="caution">
    <text evidence="2">The sequence shown here is derived from an EMBL/GenBank/DDBJ whole genome shotgun (WGS) entry which is preliminary data.</text>
</comment>
<organism evidence="2 3">
    <name type="scientific">Parnassius apollo</name>
    <name type="common">Apollo butterfly</name>
    <name type="synonym">Papilio apollo</name>
    <dbReference type="NCBI Taxonomy" id="110799"/>
    <lineage>
        <taxon>Eukaryota</taxon>
        <taxon>Metazoa</taxon>
        <taxon>Ecdysozoa</taxon>
        <taxon>Arthropoda</taxon>
        <taxon>Hexapoda</taxon>
        <taxon>Insecta</taxon>
        <taxon>Pterygota</taxon>
        <taxon>Neoptera</taxon>
        <taxon>Endopterygota</taxon>
        <taxon>Lepidoptera</taxon>
        <taxon>Glossata</taxon>
        <taxon>Ditrysia</taxon>
        <taxon>Papilionoidea</taxon>
        <taxon>Papilionidae</taxon>
        <taxon>Parnassiinae</taxon>
        <taxon>Parnassini</taxon>
        <taxon>Parnassius</taxon>
        <taxon>Parnassius</taxon>
    </lineage>
</organism>
<dbReference type="AlphaFoldDB" id="A0A8S3W8K6"/>
<feature type="compositionally biased region" description="Polar residues" evidence="1">
    <location>
        <begin position="234"/>
        <end position="245"/>
    </location>
</feature>
<evidence type="ECO:0000313" key="2">
    <source>
        <dbReference type="EMBL" id="CAG4945615.1"/>
    </source>
</evidence>
<accession>A0A8S3W8K6</accession>
<dbReference type="Proteomes" id="UP000691718">
    <property type="component" value="Unassembled WGS sequence"/>
</dbReference>
<gene>
    <name evidence="2" type="ORF">PAPOLLO_LOCUS3123</name>
</gene>
<proteinExistence type="predicted"/>
<name>A0A8S3W8K6_PARAO</name>
<dbReference type="EMBL" id="CAJQZP010000209">
    <property type="protein sequence ID" value="CAG4945615.1"/>
    <property type="molecule type" value="Genomic_DNA"/>
</dbReference>
<feature type="compositionally biased region" description="Basic and acidic residues" evidence="1">
    <location>
        <begin position="212"/>
        <end position="232"/>
    </location>
</feature>
<reference evidence="2" key="1">
    <citation type="submission" date="2021-04" db="EMBL/GenBank/DDBJ databases">
        <authorList>
            <person name="Tunstrom K."/>
        </authorList>
    </citation>
    <scope>NUCLEOTIDE SEQUENCE</scope>
</reference>
<sequence length="305" mass="34762">MLTNCFMDEDEEPIIVCFICHARLIRCKRLQQQAIESSAVLEQLLAGGSMLIPKPHEARDEIQFTTINHIDIWPVECDIENDCKDDIFSLESVKVEEEKVENENYKFEVNWSHEIDTAEKQEDLEIDAFEDRHEDSENDLPLISLGAKSKTDDLDIEQPCIQTNNFSKPSGRLTLSDEEIARALDNVDEALTNDGSDSEGDEDELLIDDVESDYHDESPDTKEVEEQERRPFSESVSVSQTNPQASSASNYIISLTQTTIRSKNRHVWTWTTQKVRTSSRTSAINIVRVGRGPTRSLRSIRDPMV</sequence>